<comment type="caution">
    <text evidence="2">The sequence shown here is derived from an EMBL/GenBank/DDBJ whole genome shotgun (WGS) entry which is preliminary data.</text>
</comment>
<name>A0A1G2SA18_9BACT</name>
<feature type="transmembrane region" description="Helical" evidence="1">
    <location>
        <begin position="9"/>
        <end position="25"/>
    </location>
</feature>
<keyword evidence="1" id="KW-0812">Transmembrane</keyword>
<reference evidence="2 3" key="1">
    <citation type="journal article" date="2016" name="Nat. Commun.">
        <title>Thousands of microbial genomes shed light on interconnected biogeochemical processes in an aquifer system.</title>
        <authorList>
            <person name="Anantharaman K."/>
            <person name="Brown C.T."/>
            <person name="Hug L.A."/>
            <person name="Sharon I."/>
            <person name="Castelle C.J."/>
            <person name="Probst A.J."/>
            <person name="Thomas B.C."/>
            <person name="Singh A."/>
            <person name="Wilkins M.J."/>
            <person name="Karaoz U."/>
            <person name="Brodie E.L."/>
            <person name="Williams K.H."/>
            <person name="Hubbard S.S."/>
            <person name="Banfield J.F."/>
        </authorList>
    </citation>
    <scope>NUCLEOTIDE SEQUENCE [LARGE SCALE GENOMIC DNA]</scope>
</reference>
<dbReference type="AlphaFoldDB" id="A0A1G2SA18"/>
<evidence type="ECO:0000313" key="3">
    <source>
        <dbReference type="Proteomes" id="UP000176997"/>
    </source>
</evidence>
<evidence type="ECO:0000313" key="2">
    <source>
        <dbReference type="EMBL" id="OHA81131.1"/>
    </source>
</evidence>
<sequence>MTKLILKEIFRIFIGFINLFIFWGVKVKGDLYSVWGGVNTSGSIVSLIGIFQYAVENTVAIVGIIQCAHEDTGSMFSVIQCAGNDAWSGISAIQYAGNDDETETIGLIQIAGNHANAWITIYQWAGSQKSYRMSIT</sequence>
<protein>
    <submittedName>
        <fullName evidence="2">Uncharacterized protein</fullName>
    </submittedName>
</protein>
<evidence type="ECO:0000256" key="1">
    <source>
        <dbReference type="SAM" id="Phobius"/>
    </source>
</evidence>
<gene>
    <name evidence="2" type="ORF">A2675_00940</name>
</gene>
<keyword evidence="1" id="KW-0472">Membrane</keyword>
<accession>A0A1G2SA18</accession>
<organism evidence="2 3">
    <name type="scientific">Candidatus Yonathbacteria bacterium RIFCSPHIGHO2_01_FULL_51_10</name>
    <dbReference type="NCBI Taxonomy" id="1802723"/>
    <lineage>
        <taxon>Bacteria</taxon>
        <taxon>Candidatus Yonathiibacteriota</taxon>
    </lineage>
</organism>
<proteinExistence type="predicted"/>
<dbReference type="Proteomes" id="UP000176997">
    <property type="component" value="Unassembled WGS sequence"/>
</dbReference>
<keyword evidence="1" id="KW-1133">Transmembrane helix</keyword>
<dbReference type="EMBL" id="MHUS01000014">
    <property type="protein sequence ID" value="OHA81131.1"/>
    <property type="molecule type" value="Genomic_DNA"/>
</dbReference>